<comment type="function">
    <text evidence="6">Required for chromosome condensation and partitioning.</text>
</comment>
<dbReference type="HAMAP" id="MF_01894">
    <property type="entry name" value="Smc_prok"/>
    <property type="match status" value="1"/>
</dbReference>
<dbReference type="PANTHER" id="PTHR43977">
    <property type="entry name" value="STRUCTURAL MAINTENANCE OF CHROMOSOMES PROTEIN 3"/>
    <property type="match status" value="1"/>
</dbReference>
<evidence type="ECO:0000259" key="8">
    <source>
        <dbReference type="Pfam" id="PF02463"/>
    </source>
</evidence>
<dbReference type="OrthoDB" id="9808768at2"/>
<accession>A0A139SS10</accession>
<reference evidence="9 10" key="1">
    <citation type="submission" date="2016-02" db="EMBL/GenBank/DDBJ databases">
        <authorList>
            <person name="Wen L."/>
            <person name="He K."/>
            <person name="Yang H."/>
        </authorList>
    </citation>
    <scope>NUCLEOTIDE SEQUENCE [LARGE SCALE GENOMIC DNA]</scope>
    <source>
        <strain evidence="9 10">CV58</strain>
    </source>
</reference>
<evidence type="ECO:0000313" key="10">
    <source>
        <dbReference type="Proteomes" id="UP000072660"/>
    </source>
</evidence>
<feature type="coiled-coil region" evidence="6">
    <location>
        <begin position="170"/>
        <end position="225"/>
    </location>
</feature>
<dbReference type="EMBL" id="LSZO01000166">
    <property type="protein sequence ID" value="KXU37312.1"/>
    <property type="molecule type" value="Genomic_DNA"/>
</dbReference>
<keyword evidence="2 6" id="KW-0547">Nucleotide-binding</keyword>
<dbReference type="GO" id="GO:0030261">
    <property type="term" value="P:chromosome condensation"/>
    <property type="evidence" value="ECO:0007669"/>
    <property type="project" value="InterPro"/>
</dbReference>
<dbReference type="SUPFAM" id="SSF52540">
    <property type="entry name" value="P-loop containing nucleoside triphosphate hydrolases"/>
    <property type="match status" value="2"/>
</dbReference>
<dbReference type="AlphaFoldDB" id="A0A139SS10"/>
<dbReference type="GO" id="GO:0003677">
    <property type="term" value="F:DNA binding"/>
    <property type="evidence" value="ECO:0007669"/>
    <property type="project" value="UniProtKB-UniRule"/>
</dbReference>
<feature type="region of interest" description="Disordered" evidence="7">
    <location>
        <begin position="872"/>
        <end position="904"/>
    </location>
</feature>
<keyword evidence="1 6" id="KW-0963">Cytoplasm</keyword>
<dbReference type="GO" id="GO:0007062">
    <property type="term" value="P:sister chromatid cohesion"/>
    <property type="evidence" value="ECO:0007669"/>
    <property type="project" value="InterPro"/>
</dbReference>
<dbReference type="PIRSF" id="PIRSF005719">
    <property type="entry name" value="SMC"/>
    <property type="match status" value="1"/>
</dbReference>
<comment type="domain">
    <text evidence="6">Contains large globular domains required for ATP hydrolysis at each terminus and a third globular domain forming a flexible hinge near the middle of the molecule. These domains are separated by coiled-coil structures.</text>
</comment>
<dbReference type="GO" id="GO:0005737">
    <property type="term" value="C:cytoplasm"/>
    <property type="evidence" value="ECO:0007669"/>
    <property type="project" value="UniProtKB-SubCell"/>
</dbReference>
<dbReference type="InterPro" id="IPR024704">
    <property type="entry name" value="SMC"/>
</dbReference>
<feature type="coiled-coil region" evidence="6">
    <location>
        <begin position="442"/>
        <end position="483"/>
    </location>
</feature>
<feature type="binding site" evidence="6">
    <location>
        <begin position="32"/>
        <end position="39"/>
    </location>
    <ligand>
        <name>ATP</name>
        <dbReference type="ChEBI" id="CHEBI:30616"/>
    </ligand>
</feature>
<dbReference type="GO" id="GO:0006260">
    <property type="term" value="P:DNA replication"/>
    <property type="evidence" value="ECO:0007669"/>
    <property type="project" value="UniProtKB-UniRule"/>
</dbReference>
<evidence type="ECO:0000256" key="3">
    <source>
        <dbReference type="ARBA" id="ARBA00022840"/>
    </source>
</evidence>
<dbReference type="InterPro" id="IPR011890">
    <property type="entry name" value="SMC_prok"/>
</dbReference>
<evidence type="ECO:0000256" key="7">
    <source>
        <dbReference type="SAM" id="MobiDB-lite"/>
    </source>
</evidence>
<keyword evidence="5 6" id="KW-0238">DNA-binding</keyword>
<dbReference type="Gene3D" id="3.40.50.300">
    <property type="entry name" value="P-loop containing nucleotide triphosphate hydrolases"/>
    <property type="match status" value="2"/>
</dbReference>
<dbReference type="CDD" id="cd03278">
    <property type="entry name" value="ABC_SMC_barmotin"/>
    <property type="match status" value="2"/>
</dbReference>
<evidence type="ECO:0000256" key="4">
    <source>
        <dbReference type="ARBA" id="ARBA00023054"/>
    </source>
</evidence>
<sequence length="1160" mass="129237">MRLKSIKLAGFKSFVDPTTVHLPGDLTAIVGPNGCGKSNIIDAVRWVMGEGSAKTLRGESMADVIFSGSGSRQPVGQASIELIFDNEDGSLGGAFAGYAQIAIRRQVSRDGQSHYQLNGAKCRRRDITDLFLGTGLGPRSYAIIEQGMISRLVEARPEELRSYIEEAAGISRYKERRRESESRIRRTEENLARLDDLRKELARNLERLQRQAQTAEKYRELMAAERETRAQLAALRLRQLQSQQFQHAKTIETLSLSLEKTISAQQHIEASLLELRENERSQGEASNRIQARLYATGAELARIEQNISHHQQRLRQLQKELEEAERVRQHSEQQSAEDKTQLASLAEQLAVLDHQHALAQSRFAQASAELEQAEALLLAVQQAWEQSRQAALEPAQRSSILQAQIAQLEPSVARLAAQQRRVREQSAQLIDSLDTALLDEQLAESELESETQQERLLQASTELADLREQWRAQQQAVAQMQADLQPLRGQLAALDALQKAALNPPPSVADWLHQQHLSERPKLAERLRVEPGWEAAVACVLGADMQATLLDKDFADCSLDSFNAGSLHLRGAPGDPHEEHPGRLLDKIREGREFVAELAAICTVETLAEALAGRLSLQGGQTLVSRDGCWVGRNFLRLCRGEAEAAGLLVRREEIEQLSQDCEQHEERLAEAAALLQQLEDALQAQERLCEQMRRAAFEQSARHAQLTAQHSAAIARAAQMEKQRAQLALQASELAEQLQVESEQLGQARLELALALQQREASGGQSQALQHEREACQAQVQALRRSTREQQEQLHRLALQQGSLRERHSATEAALARLAQQVNQLSERREQLSLDLQQGDEPLQIQREQLERLLAQRLAIEDELQQARQAQQQTEQALREAETARSQSEQKSQQLRTELEQQRLSAKSLEERAKVQQEQLQQDGFSLDAVLAGLSADMDEAKCGAKQRALAAQIQRLGAVNLAAMEEYQQQSERKTYLDAQNDDLLAALETLSSVIRKIDRETKSRFVETFERVNQGLQNLFPKIFGGGSAFLQLTGDDLLETGVTLMARPPGKKNSHLALLSGGEKALTALALVFAIFNLNPAPFCLLDEVDAPLDDANVERYARLVKEMSAKVQFIYITHNKIAMQMASHLLGVTMHEPGCSRLVAVDIDEALAQAG</sequence>
<feature type="domain" description="RecF/RecN/SMC N-terminal" evidence="8">
    <location>
        <begin position="3"/>
        <end position="1145"/>
    </location>
</feature>
<evidence type="ECO:0000256" key="6">
    <source>
        <dbReference type="HAMAP-Rule" id="MF_01894"/>
    </source>
</evidence>
<dbReference type="RefSeq" id="WP_068390952.1">
    <property type="nucleotide sequence ID" value="NZ_LSZO01000166.1"/>
</dbReference>
<evidence type="ECO:0000256" key="1">
    <source>
        <dbReference type="ARBA" id="ARBA00022490"/>
    </source>
</evidence>
<keyword evidence="10" id="KW-1185">Reference proteome</keyword>
<comment type="subcellular location">
    <subcellularLocation>
        <location evidence="6">Cytoplasm</location>
    </subcellularLocation>
</comment>
<evidence type="ECO:0000256" key="5">
    <source>
        <dbReference type="ARBA" id="ARBA00023125"/>
    </source>
</evidence>
<keyword evidence="4 6" id="KW-0175">Coiled coil</keyword>
<comment type="caution">
    <text evidence="9">The sequence shown here is derived from an EMBL/GenBank/DDBJ whole genome shotgun (WGS) entry which is preliminary data.</text>
</comment>
<dbReference type="GO" id="GO:0016887">
    <property type="term" value="F:ATP hydrolysis activity"/>
    <property type="evidence" value="ECO:0007669"/>
    <property type="project" value="InterPro"/>
</dbReference>
<protein>
    <recommendedName>
        <fullName evidence="6">Chromosome partition protein Smc</fullName>
    </recommendedName>
</protein>
<dbReference type="InterPro" id="IPR003395">
    <property type="entry name" value="RecF/RecN/SMC_N"/>
</dbReference>
<proteinExistence type="inferred from homology"/>
<dbReference type="NCBIfam" id="TIGR02168">
    <property type="entry name" value="SMC_prok_B"/>
    <property type="match status" value="1"/>
</dbReference>
<gene>
    <name evidence="6" type="primary">smc</name>
    <name evidence="9" type="ORF">AXE65_03725</name>
</gene>
<organism evidence="9 10">
    <name type="scientific">Ventosimonas gracilis</name>
    <dbReference type="NCBI Taxonomy" id="1680762"/>
    <lineage>
        <taxon>Bacteria</taxon>
        <taxon>Pseudomonadati</taxon>
        <taxon>Pseudomonadota</taxon>
        <taxon>Gammaproteobacteria</taxon>
        <taxon>Pseudomonadales</taxon>
        <taxon>Ventosimonadaceae</taxon>
        <taxon>Ventosimonas</taxon>
    </lineage>
</organism>
<comment type="similarity">
    <text evidence="6">Belongs to the SMC family.</text>
</comment>
<dbReference type="Proteomes" id="UP000072660">
    <property type="component" value="Unassembled WGS sequence"/>
</dbReference>
<evidence type="ECO:0000313" key="9">
    <source>
        <dbReference type="EMBL" id="KXU37312.1"/>
    </source>
</evidence>
<dbReference type="Pfam" id="PF02463">
    <property type="entry name" value="SMC_N"/>
    <property type="match status" value="1"/>
</dbReference>
<dbReference type="InterPro" id="IPR027417">
    <property type="entry name" value="P-loop_NTPase"/>
</dbReference>
<name>A0A139SS10_9GAMM</name>
<evidence type="ECO:0000256" key="2">
    <source>
        <dbReference type="ARBA" id="ARBA00022741"/>
    </source>
</evidence>
<comment type="subunit">
    <text evidence="6">Homodimer.</text>
</comment>
<feature type="coiled-coil region" evidence="6">
    <location>
        <begin position="300"/>
        <end position="383"/>
    </location>
</feature>
<dbReference type="GO" id="GO:0005524">
    <property type="term" value="F:ATP binding"/>
    <property type="evidence" value="ECO:0007669"/>
    <property type="project" value="UniProtKB-UniRule"/>
</dbReference>
<keyword evidence="3 6" id="KW-0067">ATP-binding</keyword>
<dbReference type="GO" id="GO:0007059">
    <property type="term" value="P:chromosome segregation"/>
    <property type="evidence" value="ECO:0007669"/>
    <property type="project" value="UniProtKB-UniRule"/>
</dbReference>